<evidence type="ECO:0000256" key="4">
    <source>
        <dbReference type="ARBA" id="ARBA00023014"/>
    </source>
</evidence>
<gene>
    <name evidence="6" type="ORF">SAMN05661077_2488</name>
</gene>
<dbReference type="STRING" id="381306.AN478_00905"/>
<dbReference type="PROSITE" id="PS51296">
    <property type="entry name" value="RIESKE"/>
    <property type="match status" value="1"/>
</dbReference>
<dbReference type="GO" id="GO:0046872">
    <property type="term" value="F:metal ion binding"/>
    <property type="evidence" value="ECO:0007669"/>
    <property type="project" value="UniProtKB-KW"/>
</dbReference>
<dbReference type="SUPFAM" id="SSF50022">
    <property type="entry name" value="ISP domain"/>
    <property type="match status" value="1"/>
</dbReference>
<evidence type="ECO:0000256" key="3">
    <source>
        <dbReference type="ARBA" id="ARBA00023004"/>
    </source>
</evidence>
<keyword evidence="1" id="KW-0001">2Fe-2S</keyword>
<dbReference type="EMBL" id="FMUN01000007">
    <property type="protein sequence ID" value="SCY55938.1"/>
    <property type="molecule type" value="Genomic_DNA"/>
</dbReference>
<evidence type="ECO:0000256" key="2">
    <source>
        <dbReference type="ARBA" id="ARBA00022723"/>
    </source>
</evidence>
<keyword evidence="7" id="KW-1185">Reference proteome</keyword>
<proteinExistence type="predicted"/>
<keyword evidence="4" id="KW-0411">Iron-sulfur</keyword>
<evidence type="ECO:0000313" key="6">
    <source>
        <dbReference type="EMBL" id="SCY55938.1"/>
    </source>
</evidence>
<organism evidence="6 7">
    <name type="scientific">Thiohalorhabdus denitrificans</name>
    <dbReference type="NCBI Taxonomy" id="381306"/>
    <lineage>
        <taxon>Bacteria</taxon>
        <taxon>Pseudomonadati</taxon>
        <taxon>Pseudomonadota</taxon>
        <taxon>Gammaproteobacteria</taxon>
        <taxon>Thiohalorhabdales</taxon>
        <taxon>Thiohalorhabdaceae</taxon>
        <taxon>Thiohalorhabdus</taxon>
    </lineage>
</organism>
<dbReference type="AlphaFoldDB" id="A0A0P9C9B9"/>
<dbReference type="OrthoDB" id="9800167at2"/>
<keyword evidence="3" id="KW-0408">Iron</keyword>
<dbReference type="Gene3D" id="2.102.10.10">
    <property type="entry name" value="Rieske [2Fe-2S] iron-sulphur domain"/>
    <property type="match status" value="1"/>
</dbReference>
<keyword evidence="2" id="KW-0479">Metal-binding</keyword>
<evidence type="ECO:0000256" key="1">
    <source>
        <dbReference type="ARBA" id="ARBA00022714"/>
    </source>
</evidence>
<evidence type="ECO:0000259" key="5">
    <source>
        <dbReference type="PROSITE" id="PS51296"/>
    </source>
</evidence>
<reference evidence="7" key="1">
    <citation type="submission" date="2016-10" db="EMBL/GenBank/DDBJ databases">
        <authorList>
            <person name="Varghese N."/>
        </authorList>
    </citation>
    <scope>NUCLEOTIDE SEQUENCE [LARGE SCALE GENOMIC DNA]</scope>
    <source>
        <strain evidence="7">HL 19</strain>
    </source>
</reference>
<dbReference type="InterPro" id="IPR036922">
    <property type="entry name" value="Rieske_2Fe-2S_sf"/>
</dbReference>
<dbReference type="GO" id="GO:0051213">
    <property type="term" value="F:dioxygenase activity"/>
    <property type="evidence" value="ECO:0007669"/>
    <property type="project" value="UniProtKB-KW"/>
</dbReference>
<dbReference type="Proteomes" id="UP000183104">
    <property type="component" value="Unassembled WGS sequence"/>
</dbReference>
<dbReference type="GO" id="GO:0051537">
    <property type="term" value="F:2 iron, 2 sulfur cluster binding"/>
    <property type="evidence" value="ECO:0007669"/>
    <property type="project" value="UniProtKB-KW"/>
</dbReference>
<dbReference type="CDD" id="cd03528">
    <property type="entry name" value="Rieske_RO_ferredoxin"/>
    <property type="match status" value="1"/>
</dbReference>
<dbReference type="RefSeq" id="WP_054964741.1">
    <property type="nucleotide sequence ID" value="NZ_FMUN01000007.1"/>
</dbReference>
<keyword evidence="6" id="KW-0560">Oxidoreductase</keyword>
<dbReference type="PANTHER" id="PTHR21496">
    <property type="entry name" value="FERREDOXIN-RELATED"/>
    <property type="match status" value="1"/>
</dbReference>
<sequence>MSDWWQVARIEDIPPGSVARVEADDVPMAVVNLGGELYALANLCTHMEAELHEGELDPDGELECPVHGARFDVRTGEALTPPAFEALETYPVQVADGLVYVRPDPDD</sequence>
<dbReference type="Pfam" id="PF00355">
    <property type="entry name" value="Rieske"/>
    <property type="match status" value="1"/>
</dbReference>
<protein>
    <submittedName>
        <fullName evidence="6">3-phenylpropionate/trans-cinnamate dioxygenase ferredoxin subunit</fullName>
    </submittedName>
</protein>
<dbReference type="PANTHER" id="PTHR21496:SF23">
    <property type="entry name" value="3-PHENYLPROPIONATE_CINNAMIC ACID DIOXYGENASE FERREDOXIN SUBUNIT"/>
    <property type="match status" value="1"/>
</dbReference>
<accession>A0A0P9C9B9</accession>
<name>A0A0P9C9B9_9GAMM</name>
<evidence type="ECO:0000313" key="7">
    <source>
        <dbReference type="Proteomes" id="UP000183104"/>
    </source>
</evidence>
<dbReference type="InterPro" id="IPR017941">
    <property type="entry name" value="Rieske_2Fe-2S"/>
</dbReference>
<feature type="domain" description="Rieske" evidence="5">
    <location>
        <begin position="5"/>
        <end position="101"/>
    </location>
</feature>
<keyword evidence="6" id="KW-0223">Dioxygenase</keyword>